<evidence type="ECO:0000313" key="1">
    <source>
        <dbReference type="EMBL" id="MCH98503.1"/>
    </source>
</evidence>
<sequence>PYPLRTLIYEDPASVLRACAIPSCSPTGFLFSYATVKATFCALSFASVSTMASSQATTFWSPGTSTGSVAKVRRGKEDAEVLEISNVQAGKRPATSATKNNVKGPGCVYVKKSRSISRQRLEQGKHL</sequence>
<organism evidence="1 2">
    <name type="scientific">Trifolium medium</name>
    <dbReference type="NCBI Taxonomy" id="97028"/>
    <lineage>
        <taxon>Eukaryota</taxon>
        <taxon>Viridiplantae</taxon>
        <taxon>Streptophyta</taxon>
        <taxon>Embryophyta</taxon>
        <taxon>Tracheophyta</taxon>
        <taxon>Spermatophyta</taxon>
        <taxon>Magnoliopsida</taxon>
        <taxon>eudicotyledons</taxon>
        <taxon>Gunneridae</taxon>
        <taxon>Pentapetalae</taxon>
        <taxon>rosids</taxon>
        <taxon>fabids</taxon>
        <taxon>Fabales</taxon>
        <taxon>Fabaceae</taxon>
        <taxon>Papilionoideae</taxon>
        <taxon>50 kb inversion clade</taxon>
        <taxon>NPAAA clade</taxon>
        <taxon>Hologalegina</taxon>
        <taxon>IRL clade</taxon>
        <taxon>Trifolieae</taxon>
        <taxon>Trifolium</taxon>
    </lineage>
</organism>
<keyword evidence="2" id="KW-1185">Reference proteome</keyword>
<gene>
    <name evidence="1" type="ORF">A2U01_0019506</name>
</gene>
<dbReference type="AlphaFoldDB" id="A0A392NGL9"/>
<reference evidence="1 2" key="1">
    <citation type="journal article" date="2018" name="Front. Plant Sci.">
        <title>Red Clover (Trifolium pratense) and Zigzag Clover (T. medium) - A Picture of Genomic Similarities and Differences.</title>
        <authorList>
            <person name="Dluhosova J."/>
            <person name="Istvanek J."/>
            <person name="Nedelnik J."/>
            <person name="Repkova J."/>
        </authorList>
    </citation>
    <scope>NUCLEOTIDE SEQUENCE [LARGE SCALE GENOMIC DNA]</scope>
    <source>
        <strain evidence="2">cv. 10/8</strain>
        <tissue evidence="1">Leaf</tissue>
    </source>
</reference>
<dbReference type="Proteomes" id="UP000265520">
    <property type="component" value="Unassembled WGS sequence"/>
</dbReference>
<evidence type="ECO:0000313" key="2">
    <source>
        <dbReference type="Proteomes" id="UP000265520"/>
    </source>
</evidence>
<feature type="non-terminal residue" evidence="1">
    <location>
        <position position="1"/>
    </location>
</feature>
<comment type="caution">
    <text evidence="1">The sequence shown here is derived from an EMBL/GenBank/DDBJ whole genome shotgun (WGS) entry which is preliminary data.</text>
</comment>
<accession>A0A392NGL9</accession>
<name>A0A392NGL9_9FABA</name>
<protein>
    <submittedName>
        <fullName evidence="1">Uncharacterized protein</fullName>
    </submittedName>
</protein>
<proteinExistence type="predicted"/>
<dbReference type="EMBL" id="LXQA010037775">
    <property type="protein sequence ID" value="MCH98503.1"/>
    <property type="molecule type" value="Genomic_DNA"/>
</dbReference>